<dbReference type="Pfam" id="PF07022">
    <property type="entry name" value="Phage_CI_repr"/>
    <property type="match status" value="1"/>
</dbReference>
<reference evidence="3" key="2">
    <citation type="submission" date="2019-11" db="EMBL/GenBank/DDBJ databases">
        <authorList>
            <person name="January G."/>
            <person name="Bunk B."/>
        </authorList>
    </citation>
    <scope>NUCLEOTIDE SEQUENCE</scope>
    <source>
        <strain evidence="3">3.6</strain>
    </source>
</reference>
<reference evidence="3 6" key="3">
    <citation type="journal article" date="2020" name="J. Nat. Prod.">
        <title>Genomics-Metabolomics Profiling Disclosed Marine Vibrio spartinae 3.6 as a Producer of a New Branched Side Chain Prodigiosin.</title>
        <authorList>
            <person name="Vitale G.A."/>
            <person name="Sciarretta M."/>
            <person name="Palma Esposito F."/>
            <person name="January G.G."/>
            <person name="Giaccio M."/>
            <person name="Bunk B."/>
            <person name="Sproer C."/>
            <person name="Bajerski F."/>
            <person name="Power D."/>
            <person name="Festa C."/>
            <person name="Monti M.C."/>
            <person name="D'Auria M.V."/>
            <person name="de Pascale D."/>
        </authorList>
    </citation>
    <scope>NUCLEOTIDE SEQUENCE [LARGE SCALE GENOMIC DNA]</scope>
    <source>
        <strain evidence="3 6">3.6</strain>
    </source>
</reference>
<dbReference type="OrthoDB" id="5829794at2"/>
<dbReference type="InterPro" id="IPR010982">
    <property type="entry name" value="Lambda_DNA-bd_dom_sf"/>
</dbReference>
<feature type="domain" description="Bacteriophage CI repressor C-terminal" evidence="2">
    <location>
        <begin position="107"/>
        <end position="186"/>
    </location>
</feature>
<dbReference type="Gene3D" id="2.10.109.10">
    <property type="entry name" value="Umud Fragment, subunit A"/>
    <property type="match status" value="1"/>
</dbReference>
<dbReference type="Proteomes" id="UP000184774">
    <property type="component" value="Unassembled WGS sequence"/>
</dbReference>
<dbReference type="EMBL" id="FSSB01000002">
    <property type="protein sequence ID" value="SIO92575.1"/>
    <property type="molecule type" value="Genomic_DNA"/>
</dbReference>
<keyword evidence="6" id="KW-1185">Reference proteome</keyword>
<dbReference type="Gene3D" id="1.10.260.40">
    <property type="entry name" value="lambda repressor-like DNA-binding domains"/>
    <property type="match status" value="1"/>
</dbReference>
<dbReference type="GO" id="GO:0045892">
    <property type="term" value="P:negative regulation of DNA-templated transcription"/>
    <property type="evidence" value="ECO:0007669"/>
    <property type="project" value="InterPro"/>
</dbReference>
<dbReference type="InterPro" id="IPR032499">
    <property type="entry name" value="Phage_CI_C"/>
</dbReference>
<name>A0A1N6LZG8_9VIBR</name>
<evidence type="ECO:0000259" key="2">
    <source>
        <dbReference type="Pfam" id="PF16452"/>
    </source>
</evidence>
<organism evidence="4 5">
    <name type="scientific">Vibrio spartinae</name>
    <dbReference type="NCBI Taxonomy" id="1918945"/>
    <lineage>
        <taxon>Bacteria</taxon>
        <taxon>Pseudomonadati</taxon>
        <taxon>Pseudomonadota</taxon>
        <taxon>Gammaproteobacteria</taxon>
        <taxon>Vibrionales</taxon>
        <taxon>Vibrionaceae</taxon>
        <taxon>Vibrio</taxon>
    </lineage>
</organism>
<dbReference type="Proteomes" id="UP000515264">
    <property type="component" value="Chromosome 2"/>
</dbReference>
<dbReference type="EMBL" id="CP046269">
    <property type="protein sequence ID" value="QMV16783.1"/>
    <property type="molecule type" value="Genomic_DNA"/>
</dbReference>
<evidence type="ECO:0000259" key="1">
    <source>
        <dbReference type="Pfam" id="PF07022"/>
    </source>
</evidence>
<evidence type="ECO:0000313" key="5">
    <source>
        <dbReference type="Proteomes" id="UP000184774"/>
    </source>
</evidence>
<dbReference type="Pfam" id="PF16452">
    <property type="entry name" value="Phage_CI_C"/>
    <property type="match status" value="1"/>
</dbReference>
<dbReference type="RefSeq" id="WP_074371225.1">
    <property type="nucleotide sequence ID" value="NZ_AP024908.1"/>
</dbReference>
<accession>A0A1N6LZG8</accession>
<feature type="domain" description="Bacteriophage CI repressor N-terminal" evidence="1">
    <location>
        <begin position="19"/>
        <end position="82"/>
    </location>
</feature>
<gene>
    <name evidence="4" type="ORF">VSP9026_00189</name>
    <name evidence="3" type="ORF">Vspart_04195</name>
</gene>
<sequence>MNKKQVLLPTIDYQLGKQVTDRIREVLDIKSVRALAENAEVSYSTITTWHQRNSCPFDLAIRSHLHKGVSLKWLLLGEGTPYPNAATHAYQGDNDEVKKLIDIDLFWLKNGKLAQDGSITLEQFLLDELSITNVIAIREEDHIYIVDQEAQQAVSGSYLIDFDGLYSVNDIQRLPEKQLAIDFKGSPLVVAEHTLKISGRVVLRMSRG</sequence>
<protein>
    <submittedName>
        <fullName evidence="4">Bacteriophage CI repressor helix-turn-helix domain protein</fullName>
    </submittedName>
</protein>
<evidence type="ECO:0000313" key="4">
    <source>
        <dbReference type="EMBL" id="SIO92575.1"/>
    </source>
</evidence>
<dbReference type="GO" id="GO:0003677">
    <property type="term" value="F:DNA binding"/>
    <property type="evidence" value="ECO:0007669"/>
    <property type="project" value="InterPro"/>
</dbReference>
<dbReference type="InterPro" id="IPR010744">
    <property type="entry name" value="Phage_CI_N"/>
</dbReference>
<proteinExistence type="predicted"/>
<reference evidence="4 5" key="1">
    <citation type="submission" date="2016-12" db="EMBL/GenBank/DDBJ databases">
        <authorList>
            <person name="Song W.-J."/>
            <person name="Kurnit D.M."/>
        </authorList>
    </citation>
    <scope>NUCLEOTIDE SEQUENCE [LARGE SCALE GENOMIC DNA]</scope>
    <source>
        <strain evidence="4 5">CECT 9026</strain>
    </source>
</reference>
<dbReference type="AlphaFoldDB" id="A0A1N6LZG8"/>
<evidence type="ECO:0000313" key="3">
    <source>
        <dbReference type="EMBL" id="QMV16783.1"/>
    </source>
</evidence>
<evidence type="ECO:0000313" key="6">
    <source>
        <dbReference type="Proteomes" id="UP000515264"/>
    </source>
</evidence>
<dbReference type="GO" id="GO:0051259">
    <property type="term" value="P:protein complex oligomerization"/>
    <property type="evidence" value="ECO:0007669"/>
    <property type="project" value="InterPro"/>
</dbReference>